<proteinExistence type="predicted"/>
<dbReference type="OrthoDB" id="676990at2759"/>
<dbReference type="Proteomes" id="UP000275267">
    <property type="component" value="Unassembled WGS sequence"/>
</dbReference>
<evidence type="ECO:0000256" key="1">
    <source>
        <dbReference type="SAM" id="MobiDB-lite"/>
    </source>
</evidence>
<dbReference type="EMBL" id="PQIB02000007">
    <property type="protein sequence ID" value="RLN07043.1"/>
    <property type="molecule type" value="Genomic_DNA"/>
</dbReference>
<feature type="compositionally biased region" description="Basic and acidic residues" evidence="1">
    <location>
        <begin position="221"/>
        <end position="231"/>
    </location>
</feature>
<dbReference type="PANTHER" id="PTHR33018">
    <property type="entry name" value="OS10G0338966 PROTEIN-RELATED"/>
    <property type="match status" value="1"/>
</dbReference>
<feature type="region of interest" description="Disordered" evidence="1">
    <location>
        <begin position="169"/>
        <end position="197"/>
    </location>
</feature>
<sequence>MLWTELKDMFTFPEGVDEEIVKKCALRKMALAFSTFKKKLFANYAKKDKEPNWGDLPQVKPYWEEFKQYKLSEDAQELSENGKLNASNKKYNHHLGSAWYKKAIRKWQKMEQDLMDRDIRPVIWDFPERSKWWLFANDVTLNQEDGSLVVPHQMEEVARDLVTAIEEAREGTFHPQRENDELTRALKNPEHPRRTHSISMVPWKVDWAGDSSYKTHRKKKAEQDNKIHALQ</sequence>
<reference evidence="3" key="1">
    <citation type="journal article" date="2019" name="Nat. Commun.">
        <title>The genome of broomcorn millet.</title>
        <authorList>
            <person name="Zou C."/>
            <person name="Miki D."/>
            <person name="Li D."/>
            <person name="Tang Q."/>
            <person name="Xiao L."/>
            <person name="Rajput S."/>
            <person name="Deng P."/>
            <person name="Jia W."/>
            <person name="Huang R."/>
            <person name="Zhang M."/>
            <person name="Sun Y."/>
            <person name="Hu J."/>
            <person name="Fu X."/>
            <person name="Schnable P.S."/>
            <person name="Li F."/>
            <person name="Zhang H."/>
            <person name="Feng B."/>
            <person name="Zhu X."/>
            <person name="Liu R."/>
            <person name="Schnable J.C."/>
            <person name="Zhu J.-K."/>
            <person name="Zhang H."/>
        </authorList>
    </citation>
    <scope>NUCLEOTIDE SEQUENCE [LARGE SCALE GENOMIC DNA]</scope>
</reference>
<feature type="compositionally biased region" description="Basic and acidic residues" evidence="1">
    <location>
        <begin position="169"/>
        <end position="192"/>
    </location>
</feature>
<name>A0A3L6RPF8_PANMI</name>
<dbReference type="AlphaFoldDB" id="A0A3L6RPF8"/>
<feature type="region of interest" description="Disordered" evidence="1">
    <location>
        <begin position="212"/>
        <end position="231"/>
    </location>
</feature>
<comment type="caution">
    <text evidence="2">The sequence shown here is derived from an EMBL/GenBank/DDBJ whole genome shotgun (WGS) entry which is preliminary data.</text>
</comment>
<keyword evidence="3" id="KW-1185">Reference proteome</keyword>
<organism evidence="2 3">
    <name type="scientific">Panicum miliaceum</name>
    <name type="common">Proso millet</name>
    <name type="synonym">Broomcorn millet</name>
    <dbReference type="NCBI Taxonomy" id="4540"/>
    <lineage>
        <taxon>Eukaryota</taxon>
        <taxon>Viridiplantae</taxon>
        <taxon>Streptophyta</taxon>
        <taxon>Embryophyta</taxon>
        <taxon>Tracheophyta</taxon>
        <taxon>Spermatophyta</taxon>
        <taxon>Magnoliopsida</taxon>
        <taxon>Liliopsida</taxon>
        <taxon>Poales</taxon>
        <taxon>Poaceae</taxon>
        <taxon>PACMAD clade</taxon>
        <taxon>Panicoideae</taxon>
        <taxon>Panicodae</taxon>
        <taxon>Paniceae</taxon>
        <taxon>Panicinae</taxon>
        <taxon>Panicum</taxon>
        <taxon>Panicum sect. Panicum</taxon>
    </lineage>
</organism>
<evidence type="ECO:0000313" key="2">
    <source>
        <dbReference type="EMBL" id="RLN07043.1"/>
    </source>
</evidence>
<dbReference type="PANTHER" id="PTHR33018:SF34">
    <property type="entry name" value="OS02G0472350 PROTEIN"/>
    <property type="match status" value="1"/>
</dbReference>
<evidence type="ECO:0000313" key="3">
    <source>
        <dbReference type="Proteomes" id="UP000275267"/>
    </source>
</evidence>
<accession>A0A3L6RPF8</accession>
<gene>
    <name evidence="2" type="ORF">C2845_PM11G00120</name>
</gene>
<protein>
    <submittedName>
        <fullName evidence="2">Transposon protein</fullName>
    </submittedName>
</protein>